<dbReference type="EMBL" id="JALJOR010000001">
    <property type="protein sequence ID" value="KAK9829050.1"/>
    <property type="molecule type" value="Genomic_DNA"/>
</dbReference>
<reference evidence="2 3" key="1">
    <citation type="journal article" date="2024" name="Nat. Commun.">
        <title>Phylogenomics reveals the evolutionary origins of lichenization in chlorophyte algae.</title>
        <authorList>
            <person name="Puginier C."/>
            <person name="Libourel C."/>
            <person name="Otte J."/>
            <person name="Skaloud P."/>
            <person name="Haon M."/>
            <person name="Grisel S."/>
            <person name="Petersen M."/>
            <person name="Berrin J.G."/>
            <person name="Delaux P.M."/>
            <person name="Dal Grande F."/>
            <person name="Keller J."/>
        </authorList>
    </citation>
    <scope>NUCLEOTIDE SEQUENCE [LARGE SCALE GENOMIC DNA]</scope>
    <source>
        <strain evidence="2 3">SAG 2043</strain>
    </source>
</reference>
<proteinExistence type="predicted"/>
<accession>A0AAW1R4Z8</accession>
<dbReference type="SUPFAM" id="SSF52402">
    <property type="entry name" value="Adenine nucleotide alpha hydrolases-like"/>
    <property type="match status" value="1"/>
</dbReference>
<dbReference type="Proteomes" id="UP001489004">
    <property type="component" value="Unassembled WGS sequence"/>
</dbReference>
<feature type="domain" description="UspA" evidence="1">
    <location>
        <begin position="13"/>
        <end position="75"/>
    </location>
</feature>
<dbReference type="AlphaFoldDB" id="A0AAW1R4Z8"/>
<comment type="caution">
    <text evidence="2">The sequence shown here is derived from an EMBL/GenBank/DDBJ whole genome shotgun (WGS) entry which is preliminary data.</text>
</comment>
<evidence type="ECO:0000313" key="3">
    <source>
        <dbReference type="Proteomes" id="UP001489004"/>
    </source>
</evidence>
<keyword evidence="3" id="KW-1185">Reference proteome</keyword>
<gene>
    <name evidence="2" type="ORF">WJX72_003637</name>
</gene>
<protein>
    <recommendedName>
        <fullName evidence="1">UspA domain-containing protein</fullName>
    </recommendedName>
</protein>
<dbReference type="Gene3D" id="3.40.50.12370">
    <property type="match status" value="1"/>
</dbReference>
<evidence type="ECO:0000259" key="1">
    <source>
        <dbReference type="Pfam" id="PF00582"/>
    </source>
</evidence>
<evidence type="ECO:0000313" key="2">
    <source>
        <dbReference type="EMBL" id="KAK9829050.1"/>
    </source>
</evidence>
<sequence length="93" mass="10170">MADQGSSHTPTRTWVVPVDDSPASQRALIWTLETLFKEGDMVHLVHVTPEVEFEVMSPFSIYPAGGEEHAKQVAKARTLLSPLAGLFSTVASY</sequence>
<organism evidence="2 3">
    <name type="scientific">[Myrmecia] bisecta</name>
    <dbReference type="NCBI Taxonomy" id="41462"/>
    <lineage>
        <taxon>Eukaryota</taxon>
        <taxon>Viridiplantae</taxon>
        <taxon>Chlorophyta</taxon>
        <taxon>core chlorophytes</taxon>
        <taxon>Trebouxiophyceae</taxon>
        <taxon>Trebouxiales</taxon>
        <taxon>Trebouxiaceae</taxon>
        <taxon>Myrmecia</taxon>
    </lineage>
</organism>
<name>A0AAW1R4Z8_9CHLO</name>
<dbReference type="InterPro" id="IPR006016">
    <property type="entry name" value="UspA"/>
</dbReference>
<dbReference type="Pfam" id="PF00582">
    <property type="entry name" value="Usp"/>
    <property type="match status" value="1"/>
</dbReference>